<feature type="transmembrane region" description="Helical" evidence="1">
    <location>
        <begin position="164"/>
        <end position="183"/>
    </location>
</feature>
<dbReference type="PANTHER" id="PTHR46826:SF1">
    <property type="entry name" value="TVP38_TMEM64 FAMILY MEMBRANE PROTEIN YDJX"/>
    <property type="match status" value="1"/>
</dbReference>
<dbReference type="PANTHER" id="PTHR46826">
    <property type="match status" value="1"/>
</dbReference>
<dbReference type="GO" id="GO:0005886">
    <property type="term" value="C:plasma membrane"/>
    <property type="evidence" value="ECO:0007669"/>
    <property type="project" value="UniProtKB-ARBA"/>
</dbReference>
<dbReference type="InterPro" id="IPR053240">
    <property type="entry name" value="VTT_domain"/>
</dbReference>
<keyword evidence="4" id="KW-1185">Reference proteome</keyword>
<feature type="transmembrane region" description="Helical" evidence="1">
    <location>
        <begin position="134"/>
        <end position="158"/>
    </location>
</feature>
<feature type="transmembrane region" description="Helical" evidence="1">
    <location>
        <begin position="83"/>
        <end position="109"/>
    </location>
</feature>
<dbReference type="EMBL" id="FUKI01000110">
    <property type="protein sequence ID" value="SJM92949.1"/>
    <property type="molecule type" value="Genomic_DNA"/>
</dbReference>
<keyword evidence="1" id="KW-0812">Transmembrane</keyword>
<feature type="transmembrane region" description="Helical" evidence="1">
    <location>
        <begin position="6"/>
        <end position="28"/>
    </location>
</feature>
<dbReference type="Pfam" id="PF09335">
    <property type="entry name" value="VTT_dom"/>
    <property type="match status" value="1"/>
</dbReference>
<evidence type="ECO:0000313" key="3">
    <source>
        <dbReference type="EMBL" id="SJM92949.1"/>
    </source>
</evidence>
<gene>
    <name evidence="3" type="ORF">CRENPOLYSF1_350038</name>
</gene>
<evidence type="ECO:0000259" key="2">
    <source>
        <dbReference type="Pfam" id="PF09335"/>
    </source>
</evidence>
<accession>A0A1R4H9R2</accession>
<feature type="domain" description="VTT" evidence="2">
    <location>
        <begin position="68"/>
        <end position="184"/>
    </location>
</feature>
<protein>
    <submittedName>
        <fullName evidence="3">Dihydrolipoyl dehydrogenase</fullName>
    </submittedName>
</protein>
<feature type="transmembrane region" description="Helical" evidence="1">
    <location>
        <begin position="49"/>
        <end position="71"/>
    </location>
</feature>
<organism evidence="3 4">
    <name type="scientific">Crenothrix polyspora</name>
    <dbReference type="NCBI Taxonomy" id="360316"/>
    <lineage>
        <taxon>Bacteria</taxon>
        <taxon>Pseudomonadati</taxon>
        <taxon>Pseudomonadota</taxon>
        <taxon>Gammaproteobacteria</taxon>
        <taxon>Methylococcales</taxon>
        <taxon>Crenotrichaceae</taxon>
        <taxon>Crenothrix</taxon>
    </lineage>
</organism>
<dbReference type="Proteomes" id="UP000195667">
    <property type="component" value="Unassembled WGS sequence"/>
</dbReference>
<keyword evidence="1" id="KW-1133">Transmembrane helix</keyword>
<sequence>MNTPRILLLVIIACAITGFFYFDIQQYLSLETLKTQQTRIAAYRDQQPFLALMLYGLIYIAITGLSLPGATLLTLAGGALFGLFWGTIIVSFASSMGATLAFLAARFLFKETIQAKFGEYLKDINAGISRDGGFYLFTLRLVPLFPFFIINLLMGLTVLKTRTFYAVSQLGMLAGTLVYVNAGTQLATIRTLSDILSPALVGAFALLGIFPLLAKKIVEYFPHD</sequence>
<reference evidence="4" key="1">
    <citation type="submission" date="2017-02" db="EMBL/GenBank/DDBJ databases">
        <authorList>
            <person name="Daims H."/>
        </authorList>
    </citation>
    <scope>NUCLEOTIDE SEQUENCE [LARGE SCALE GENOMIC DNA]</scope>
</reference>
<dbReference type="AlphaFoldDB" id="A0A1R4H9R2"/>
<name>A0A1R4H9R2_9GAMM</name>
<evidence type="ECO:0000313" key="4">
    <source>
        <dbReference type="Proteomes" id="UP000195667"/>
    </source>
</evidence>
<feature type="transmembrane region" description="Helical" evidence="1">
    <location>
        <begin position="195"/>
        <end position="214"/>
    </location>
</feature>
<evidence type="ECO:0000256" key="1">
    <source>
        <dbReference type="SAM" id="Phobius"/>
    </source>
</evidence>
<dbReference type="InterPro" id="IPR032816">
    <property type="entry name" value="VTT_dom"/>
</dbReference>
<proteinExistence type="predicted"/>
<keyword evidence="1" id="KW-0472">Membrane</keyword>
<dbReference type="RefSeq" id="WP_336469724.1">
    <property type="nucleotide sequence ID" value="NZ_FUKI01000110.1"/>
</dbReference>